<accession>A0ABZ2C9R0</accession>
<dbReference type="Pfam" id="PF14196">
    <property type="entry name" value="ATC_hydrolase"/>
    <property type="match status" value="1"/>
</dbReference>
<proteinExistence type="predicted"/>
<protein>
    <submittedName>
        <fullName evidence="1">L-2-amino-thiazoline-4-carboxylic acid hydrolase</fullName>
    </submittedName>
</protein>
<gene>
    <name evidence="1" type="ORF">R4Z09_21685</name>
</gene>
<dbReference type="GO" id="GO:0016787">
    <property type="term" value="F:hydrolase activity"/>
    <property type="evidence" value="ECO:0007669"/>
    <property type="project" value="UniProtKB-KW"/>
</dbReference>
<keyword evidence="1" id="KW-0378">Hydrolase</keyword>
<dbReference type="Proteomes" id="UP001357223">
    <property type="component" value="Chromosome"/>
</dbReference>
<dbReference type="EMBL" id="CP137640">
    <property type="protein sequence ID" value="WVX79876.1"/>
    <property type="molecule type" value="Genomic_DNA"/>
</dbReference>
<evidence type="ECO:0000313" key="2">
    <source>
        <dbReference type="Proteomes" id="UP001357223"/>
    </source>
</evidence>
<sequence>MIKNIIQKGFFKGLKQKVGKEKASESHELFLQLLEENKGWATDKPTELNLIFTSMVLASFKVLRKYEYPNWKEVLRYCLIDRTKKKQQFFMKLYLLFDRKPFNRIVKISKIKQINHYGDQNFTHEIVKDTEQSYHLHVKKCFYFDFFRSHDALEIMPIFCAMDDIWGDLLLPQKHGVSFSRPQLLSKGDSHCFFKFERTNHIN</sequence>
<dbReference type="RefSeq" id="WP_338448807.1">
    <property type="nucleotide sequence ID" value="NZ_CP137640.1"/>
</dbReference>
<organism evidence="1 2">
    <name type="scientific">Niallia oryzisoli</name>
    <dbReference type="NCBI Taxonomy" id="1737571"/>
    <lineage>
        <taxon>Bacteria</taxon>
        <taxon>Bacillati</taxon>
        <taxon>Bacillota</taxon>
        <taxon>Bacilli</taxon>
        <taxon>Bacillales</taxon>
        <taxon>Bacillaceae</taxon>
        <taxon>Niallia</taxon>
    </lineage>
</organism>
<name>A0ABZ2C9R0_9BACI</name>
<reference evidence="1 2" key="1">
    <citation type="submission" date="2023-10" db="EMBL/GenBank/DDBJ databases">
        <title>Niallia locisalis sp.nov. isolated from a salt pond sample.</title>
        <authorList>
            <person name="Li X.-J."/>
            <person name="Dong L."/>
        </authorList>
    </citation>
    <scope>NUCLEOTIDE SEQUENCE [LARGE SCALE GENOMIC DNA]</scope>
    <source>
        <strain evidence="1 2">DSM 29761</strain>
    </source>
</reference>
<keyword evidence="2" id="KW-1185">Reference proteome</keyword>
<evidence type="ECO:0000313" key="1">
    <source>
        <dbReference type="EMBL" id="WVX79876.1"/>
    </source>
</evidence>
<dbReference type="InterPro" id="IPR026002">
    <property type="entry name" value="ATC_hydrolase-like"/>
</dbReference>